<gene>
    <name evidence="1" type="ORF">JOC83_000976</name>
</gene>
<evidence type="ECO:0000313" key="2">
    <source>
        <dbReference type="Proteomes" id="UP000809829"/>
    </source>
</evidence>
<evidence type="ECO:0000313" key="1">
    <source>
        <dbReference type="EMBL" id="MBM7702150.1"/>
    </source>
</evidence>
<proteinExistence type="predicted"/>
<sequence length="41" mass="4394">MLGVLLMCALSVIGIAVALFSMIGTLVKKMSKANEINNQRD</sequence>
<keyword evidence="1" id="KW-0449">Lipoprotein</keyword>
<organism evidence="1 2">
    <name type="scientific">Priestia iocasae</name>
    <dbReference type="NCBI Taxonomy" id="2291674"/>
    <lineage>
        <taxon>Bacteria</taxon>
        <taxon>Bacillati</taxon>
        <taxon>Bacillota</taxon>
        <taxon>Bacilli</taxon>
        <taxon>Bacillales</taxon>
        <taxon>Bacillaceae</taxon>
        <taxon>Priestia</taxon>
    </lineage>
</organism>
<dbReference type="RefSeq" id="WP_275580397.1">
    <property type="nucleotide sequence ID" value="NZ_JAFBFC010000001.1"/>
</dbReference>
<reference evidence="1 2" key="1">
    <citation type="submission" date="2021-01" db="EMBL/GenBank/DDBJ databases">
        <title>Genomic Encyclopedia of Type Strains, Phase IV (KMG-IV): sequencing the most valuable type-strain genomes for metagenomic binning, comparative biology and taxonomic classification.</title>
        <authorList>
            <person name="Goeker M."/>
        </authorList>
    </citation>
    <scope>NUCLEOTIDE SEQUENCE [LARGE SCALE GENOMIC DNA]</scope>
    <source>
        <strain evidence="1 2">DSM 104297</strain>
    </source>
</reference>
<name>A0ABS2QRQ0_9BACI</name>
<keyword evidence="2" id="KW-1185">Reference proteome</keyword>
<dbReference type="Proteomes" id="UP000809829">
    <property type="component" value="Unassembled WGS sequence"/>
</dbReference>
<accession>A0ABS2QRQ0</accession>
<protein>
    <submittedName>
        <fullName evidence="1">Outer membrane lipoprotein</fullName>
    </submittedName>
</protein>
<dbReference type="EMBL" id="JAFBFC010000001">
    <property type="protein sequence ID" value="MBM7702150.1"/>
    <property type="molecule type" value="Genomic_DNA"/>
</dbReference>
<comment type="caution">
    <text evidence="1">The sequence shown here is derived from an EMBL/GenBank/DDBJ whole genome shotgun (WGS) entry which is preliminary data.</text>
</comment>